<dbReference type="CDD" id="cd02440">
    <property type="entry name" value="AdoMet_MTases"/>
    <property type="match status" value="1"/>
</dbReference>
<feature type="compositionally biased region" description="Polar residues" evidence="1">
    <location>
        <begin position="158"/>
        <end position="167"/>
    </location>
</feature>
<accession>A0AA38LXZ7</accession>
<dbReference type="PANTHER" id="PTHR43591">
    <property type="entry name" value="METHYLTRANSFERASE"/>
    <property type="match status" value="1"/>
</dbReference>
<feature type="region of interest" description="Disordered" evidence="1">
    <location>
        <begin position="68"/>
        <end position="97"/>
    </location>
</feature>
<feature type="region of interest" description="Disordered" evidence="1">
    <location>
        <begin position="158"/>
        <end position="225"/>
    </location>
</feature>
<dbReference type="Proteomes" id="UP001164286">
    <property type="component" value="Unassembled WGS sequence"/>
</dbReference>
<sequence>MPDSGTAVSLTSTGGSALSDSSEVLPRPSPSGSVVDPAIKGVPQGWDEDPSIQVKVIPTILDAAPSTLKVTAGEGRRESGWPEARPGLLSRPSVPRPSHEYARTAALTSTSASAVPARLGISVSVPSQPGPSTLASTLVSDEDFNDLFTPSSTSKLTFPLSPTFSTVDHSRPPISHRSASTPLSGLPRASKEDARSMTSTQSSTSTRNRERVMGRSDPLSPTRPTLTTNASRLFAAPDVHDVLPFASSRLGSAWDLPRHAGEGQVGKNVSPVKSMPRSEEEEVVTVEGWKDRPRPASGTGQKRVWVGADGQEVPSVYRVGWEKEVMDVEARLHESMYDLAGERHSFISVKEGKAPKTVLDIGTGLGLWPVSQALLWRGTQFVGLDIVPCQMDLGALVKAEKIARSSSAGMPPEEGLWEGVEKRITWDRANFLTTLPYDTGAFDMVHLRFLSLGLPESAWPQLLDEALRVLSPGGHLEIVDMSITLPSSAPASLQRSFASMLLAEMINPDPSLPVQFALPMLDGLKSGMGRPVFDAMGDGVCQEAVWVWVSSALEYKGTAAAAVGSGTGVAGRDRGMVSRIKGALTGWESGRWGWEGDAGATLLGGDVSVDNERQGDEGPKVWAWVGRKRGTLSEVTSGQKRNGGHLACT</sequence>
<gene>
    <name evidence="2" type="ORF">MKK02DRAFT_23487</name>
</gene>
<dbReference type="RefSeq" id="XP_052947863.1">
    <property type="nucleotide sequence ID" value="XM_053086738.1"/>
</dbReference>
<dbReference type="InterPro" id="IPR029063">
    <property type="entry name" value="SAM-dependent_MTases_sf"/>
</dbReference>
<evidence type="ECO:0000256" key="1">
    <source>
        <dbReference type="SAM" id="MobiDB-lite"/>
    </source>
</evidence>
<comment type="caution">
    <text evidence="2">The sequence shown here is derived from an EMBL/GenBank/DDBJ whole genome shotgun (WGS) entry which is preliminary data.</text>
</comment>
<organism evidence="2 3">
    <name type="scientific">Dioszegia hungarica</name>
    <dbReference type="NCBI Taxonomy" id="4972"/>
    <lineage>
        <taxon>Eukaryota</taxon>
        <taxon>Fungi</taxon>
        <taxon>Dikarya</taxon>
        <taxon>Basidiomycota</taxon>
        <taxon>Agaricomycotina</taxon>
        <taxon>Tremellomycetes</taxon>
        <taxon>Tremellales</taxon>
        <taxon>Bulleribasidiaceae</taxon>
        <taxon>Dioszegia</taxon>
    </lineage>
</organism>
<keyword evidence="3" id="KW-1185">Reference proteome</keyword>
<evidence type="ECO:0000313" key="3">
    <source>
        <dbReference type="Proteomes" id="UP001164286"/>
    </source>
</evidence>
<dbReference type="GeneID" id="77725939"/>
<proteinExistence type="predicted"/>
<name>A0AA38LXZ7_9TREE</name>
<evidence type="ECO:0000313" key="2">
    <source>
        <dbReference type="EMBL" id="KAI9638086.1"/>
    </source>
</evidence>
<dbReference type="Pfam" id="PF13489">
    <property type="entry name" value="Methyltransf_23"/>
    <property type="match status" value="1"/>
</dbReference>
<dbReference type="SUPFAM" id="SSF53335">
    <property type="entry name" value="S-adenosyl-L-methionine-dependent methyltransferases"/>
    <property type="match status" value="1"/>
</dbReference>
<feature type="compositionally biased region" description="Low complexity" evidence="1">
    <location>
        <begin position="196"/>
        <end position="206"/>
    </location>
</feature>
<protein>
    <recommendedName>
        <fullName evidence="4">Methyltransferase domain-containing protein</fullName>
    </recommendedName>
</protein>
<evidence type="ECO:0008006" key="4">
    <source>
        <dbReference type="Google" id="ProtNLM"/>
    </source>
</evidence>
<dbReference type="Gene3D" id="3.40.50.150">
    <property type="entry name" value="Vaccinia Virus protein VP39"/>
    <property type="match status" value="1"/>
</dbReference>
<feature type="region of interest" description="Disordered" evidence="1">
    <location>
        <begin position="1"/>
        <end position="49"/>
    </location>
</feature>
<feature type="region of interest" description="Disordered" evidence="1">
    <location>
        <begin position="261"/>
        <end position="302"/>
    </location>
</feature>
<feature type="compositionally biased region" description="Polar residues" evidence="1">
    <location>
        <begin position="1"/>
        <end position="22"/>
    </location>
</feature>
<reference evidence="2" key="1">
    <citation type="journal article" date="2022" name="G3 (Bethesda)">
        <title>High quality genome of the basidiomycete yeast Dioszegia hungarica PDD-24b-2 isolated from cloud water.</title>
        <authorList>
            <person name="Jarrige D."/>
            <person name="Haridas S."/>
            <person name="Bleykasten-Grosshans C."/>
            <person name="Joly M."/>
            <person name="Nadalig T."/>
            <person name="Sancelme M."/>
            <person name="Vuilleumier S."/>
            <person name="Grigoriev I.V."/>
            <person name="Amato P."/>
            <person name="Bringel F."/>
        </authorList>
    </citation>
    <scope>NUCLEOTIDE SEQUENCE</scope>
    <source>
        <strain evidence="2">PDD-24b-2</strain>
    </source>
</reference>
<dbReference type="GO" id="GO:0008168">
    <property type="term" value="F:methyltransferase activity"/>
    <property type="evidence" value="ECO:0007669"/>
    <property type="project" value="TreeGrafter"/>
</dbReference>
<dbReference type="AlphaFoldDB" id="A0AA38LXZ7"/>
<dbReference type="EMBL" id="JAKWFO010000003">
    <property type="protein sequence ID" value="KAI9638086.1"/>
    <property type="molecule type" value="Genomic_DNA"/>
</dbReference>
<dbReference type="PANTHER" id="PTHR43591:SF24">
    <property type="entry name" value="2-METHOXY-6-POLYPRENYL-1,4-BENZOQUINOL METHYLASE, MITOCHONDRIAL"/>
    <property type="match status" value="1"/>
</dbReference>